<sequence length="203" mass="22700">MYRPMLRRLTPLLFLILSSLSATVASAQVLHLKSHFGLKGGLTSGYTIRTPKEDYITKFNSGLHIGAFYRHRINKFVIQPEVVLTQRGGAVKTRTSLVRNSFYYATATPVVGYILTEGLTLEAGPEFAYALNGPSGNPKGPDNNIDYGYTAGIRYDFMDMLDKVSLGIRYSRGFNNVITSDPGAKYYNQAIQVSVIYNFYREK</sequence>
<feature type="chain" id="PRO_5011781837" evidence="1">
    <location>
        <begin position="28"/>
        <end position="203"/>
    </location>
</feature>
<dbReference type="InterPro" id="IPR025665">
    <property type="entry name" value="Beta-barrel_OMP_2"/>
</dbReference>
<dbReference type="AlphaFoldDB" id="A0A1G9SZQ0"/>
<dbReference type="SUPFAM" id="SSF56925">
    <property type="entry name" value="OMPA-like"/>
    <property type="match status" value="1"/>
</dbReference>
<dbReference type="OrthoDB" id="946335at2"/>
<reference evidence="3 4" key="1">
    <citation type="submission" date="2016-10" db="EMBL/GenBank/DDBJ databases">
        <authorList>
            <person name="de Groot N.N."/>
        </authorList>
    </citation>
    <scope>NUCLEOTIDE SEQUENCE [LARGE SCALE GENOMIC DNA]</scope>
    <source>
        <strain evidence="3 4">DSM 21668</strain>
    </source>
</reference>
<organism evidence="3 4">
    <name type="scientific">Siphonobacter aquaeclarae</name>
    <dbReference type="NCBI Taxonomy" id="563176"/>
    <lineage>
        <taxon>Bacteria</taxon>
        <taxon>Pseudomonadati</taxon>
        <taxon>Bacteroidota</taxon>
        <taxon>Cytophagia</taxon>
        <taxon>Cytophagales</taxon>
        <taxon>Cytophagaceae</taxon>
        <taxon>Siphonobacter</taxon>
    </lineage>
</organism>
<feature type="signal peptide" evidence="1">
    <location>
        <begin position="1"/>
        <end position="27"/>
    </location>
</feature>
<dbReference type="EMBL" id="FNGS01000006">
    <property type="protein sequence ID" value="SDM40335.1"/>
    <property type="molecule type" value="Genomic_DNA"/>
</dbReference>
<keyword evidence="1" id="KW-0732">Signal</keyword>
<evidence type="ECO:0000259" key="2">
    <source>
        <dbReference type="Pfam" id="PF13568"/>
    </source>
</evidence>
<dbReference type="Proteomes" id="UP000198901">
    <property type="component" value="Unassembled WGS sequence"/>
</dbReference>
<dbReference type="STRING" id="563176.SAMN04488090_3341"/>
<dbReference type="Pfam" id="PF13568">
    <property type="entry name" value="OMP_b-brl_2"/>
    <property type="match status" value="1"/>
</dbReference>
<accession>A0A1G9SZQ0</accession>
<evidence type="ECO:0000313" key="3">
    <source>
        <dbReference type="EMBL" id="SDM40335.1"/>
    </source>
</evidence>
<evidence type="ECO:0000256" key="1">
    <source>
        <dbReference type="SAM" id="SignalP"/>
    </source>
</evidence>
<dbReference type="InterPro" id="IPR011250">
    <property type="entry name" value="OMP/PagP_B-barrel"/>
</dbReference>
<feature type="domain" description="Outer membrane protein beta-barrel" evidence="2">
    <location>
        <begin position="32"/>
        <end position="178"/>
    </location>
</feature>
<keyword evidence="4" id="KW-1185">Reference proteome</keyword>
<protein>
    <submittedName>
        <fullName evidence="3">Opacity protein</fullName>
    </submittedName>
</protein>
<name>A0A1G9SZQ0_9BACT</name>
<proteinExistence type="predicted"/>
<evidence type="ECO:0000313" key="4">
    <source>
        <dbReference type="Proteomes" id="UP000198901"/>
    </source>
</evidence>
<gene>
    <name evidence="3" type="ORF">SAMN04488090_3341</name>
</gene>